<dbReference type="InterPro" id="IPR036908">
    <property type="entry name" value="RlpA-like_sf"/>
</dbReference>
<sequence length="142" mass="14783">MAFIYKLAIVATAALAMVSAAPVTARHTTDTETPASSESIITTAGTTYSGRGTWFTDATGSCDISFSTNDMVVAMNAAMMSGTALCGKTVRVEHGGKSVTARVTDTCPSQFCSSTSLDLSQAVFKQLAPLEAGEIDIKWSLV</sequence>
<dbReference type="EMBL" id="JAAAUY010000737">
    <property type="protein sequence ID" value="KAF9326780.1"/>
    <property type="molecule type" value="Genomic_DNA"/>
</dbReference>
<name>A0A9P5SHS0_9FUNG</name>
<feature type="domain" description="RlpA-like protein double-psi beta-barrel" evidence="3">
    <location>
        <begin position="49"/>
        <end position="138"/>
    </location>
</feature>
<dbReference type="InterPro" id="IPR009009">
    <property type="entry name" value="RlpA-like_DPBB"/>
</dbReference>
<dbReference type="Gene3D" id="2.40.40.10">
    <property type="entry name" value="RlpA-like domain"/>
    <property type="match status" value="1"/>
</dbReference>
<dbReference type="CDD" id="cd22191">
    <property type="entry name" value="DPBB_RlpA_EXP_N-like"/>
    <property type="match status" value="1"/>
</dbReference>
<feature type="signal peptide" evidence="2">
    <location>
        <begin position="1"/>
        <end position="20"/>
    </location>
</feature>
<reference evidence="4" key="1">
    <citation type="journal article" date="2020" name="Fungal Divers.">
        <title>Resolving the Mortierellaceae phylogeny through synthesis of multi-gene phylogenetics and phylogenomics.</title>
        <authorList>
            <person name="Vandepol N."/>
            <person name="Liber J."/>
            <person name="Desiro A."/>
            <person name="Na H."/>
            <person name="Kennedy M."/>
            <person name="Barry K."/>
            <person name="Grigoriev I.V."/>
            <person name="Miller A.N."/>
            <person name="O'Donnell K."/>
            <person name="Stajich J.E."/>
            <person name="Bonito G."/>
        </authorList>
    </citation>
    <scope>NUCLEOTIDE SEQUENCE</scope>
    <source>
        <strain evidence="4">NVP1</strain>
    </source>
</reference>
<evidence type="ECO:0000256" key="1">
    <source>
        <dbReference type="ARBA" id="ARBA00022729"/>
    </source>
</evidence>
<dbReference type="PANTHER" id="PTHR31836">
    <property type="match status" value="1"/>
</dbReference>
<feature type="chain" id="PRO_5040313492" description="RlpA-like protein double-psi beta-barrel domain-containing protein" evidence="2">
    <location>
        <begin position="21"/>
        <end position="142"/>
    </location>
</feature>
<dbReference type="InterPro" id="IPR051477">
    <property type="entry name" value="Expansin_CellWall"/>
</dbReference>
<dbReference type="SUPFAM" id="SSF50685">
    <property type="entry name" value="Barwin-like endoglucanases"/>
    <property type="match status" value="1"/>
</dbReference>
<protein>
    <recommendedName>
        <fullName evidence="3">RlpA-like protein double-psi beta-barrel domain-containing protein</fullName>
    </recommendedName>
</protein>
<evidence type="ECO:0000259" key="3">
    <source>
        <dbReference type="Pfam" id="PF03330"/>
    </source>
</evidence>
<keyword evidence="5" id="KW-1185">Reference proteome</keyword>
<dbReference type="Pfam" id="PF03330">
    <property type="entry name" value="DPBB_1"/>
    <property type="match status" value="1"/>
</dbReference>
<dbReference type="Proteomes" id="UP000696485">
    <property type="component" value="Unassembled WGS sequence"/>
</dbReference>
<evidence type="ECO:0000313" key="4">
    <source>
        <dbReference type="EMBL" id="KAF9326780.1"/>
    </source>
</evidence>
<accession>A0A9P5SHS0</accession>
<keyword evidence="1 2" id="KW-0732">Signal</keyword>
<proteinExistence type="predicted"/>
<evidence type="ECO:0000256" key="2">
    <source>
        <dbReference type="SAM" id="SignalP"/>
    </source>
</evidence>
<organism evidence="4 5">
    <name type="scientific">Podila minutissima</name>
    <dbReference type="NCBI Taxonomy" id="64525"/>
    <lineage>
        <taxon>Eukaryota</taxon>
        <taxon>Fungi</taxon>
        <taxon>Fungi incertae sedis</taxon>
        <taxon>Mucoromycota</taxon>
        <taxon>Mortierellomycotina</taxon>
        <taxon>Mortierellomycetes</taxon>
        <taxon>Mortierellales</taxon>
        <taxon>Mortierellaceae</taxon>
        <taxon>Podila</taxon>
    </lineage>
</organism>
<comment type="caution">
    <text evidence="4">The sequence shown here is derived from an EMBL/GenBank/DDBJ whole genome shotgun (WGS) entry which is preliminary data.</text>
</comment>
<evidence type="ECO:0000313" key="5">
    <source>
        <dbReference type="Proteomes" id="UP000696485"/>
    </source>
</evidence>
<dbReference type="PANTHER" id="PTHR31836:SF28">
    <property type="entry name" value="SRCR DOMAIN-CONTAINING PROTEIN-RELATED"/>
    <property type="match status" value="1"/>
</dbReference>
<gene>
    <name evidence="4" type="ORF">BG006_009827</name>
</gene>
<dbReference type="AlphaFoldDB" id="A0A9P5SHS0"/>